<dbReference type="PANTHER" id="PTHR43793">
    <property type="entry name" value="FAD SYNTHASE"/>
    <property type="match status" value="1"/>
</dbReference>
<evidence type="ECO:0000256" key="2">
    <source>
        <dbReference type="ARBA" id="ARBA00022695"/>
    </source>
</evidence>
<reference evidence="4 5" key="1">
    <citation type="journal article" date="2015" name="Nature">
        <title>rRNA introns, odd ribosomes, and small enigmatic genomes across a large radiation of phyla.</title>
        <authorList>
            <person name="Brown C.T."/>
            <person name="Hug L.A."/>
            <person name="Thomas B.C."/>
            <person name="Sharon I."/>
            <person name="Castelle C.J."/>
            <person name="Singh A."/>
            <person name="Wilkins M.J."/>
            <person name="Williams K.H."/>
            <person name="Banfield J.F."/>
        </authorList>
    </citation>
    <scope>NUCLEOTIDE SEQUENCE [LARGE SCALE GENOMIC DNA]</scope>
</reference>
<dbReference type="InterPro" id="IPR050385">
    <property type="entry name" value="Archaeal_FAD_synthase"/>
</dbReference>
<gene>
    <name evidence="4" type="ORF">UU50_C0002G0048</name>
</gene>
<evidence type="ECO:0000259" key="3">
    <source>
        <dbReference type="Pfam" id="PF01467"/>
    </source>
</evidence>
<dbReference type="NCBIfam" id="TIGR00125">
    <property type="entry name" value="cyt_tran_rel"/>
    <property type="match status" value="1"/>
</dbReference>
<dbReference type="PANTHER" id="PTHR43793:SF1">
    <property type="entry name" value="FAD SYNTHASE"/>
    <property type="match status" value="1"/>
</dbReference>
<dbReference type="AlphaFoldDB" id="A0A0G0VJT2"/>
<dbReference type="Proteomes" id="UP000033930">
    <property type="component" value="Unassembled WGS sequence"/>
</dbReference>
<sequence>MKTALIFGVFDKLHKGHFDLFNQIKNQGFNISVCLALDEVVKYRKGQTPIQSFNERKQALESTDGINKVVAGDKQEGTFGAIKSEDPDVIAIGYDQIELSRAIEKWLKDKQINIPLIFLRAFEPQKYKSSLLRN</sequence>
<dbReference type="InterPro" id="IPR004821">
    <property type="entry name" value="Cyt_trans-like"/>
</dbReference>
<dbReference type="EMBL" id="LCAW01000002">
    <property type="protein sequence ID" value="KKR99866.1"/>
    <property type="molecule type" value="Genomic_DNA"/>
</dbReference>
<dbReference type="InterPro" id="IPR014729">
    <property type="entry name" value="Rossmann-like_a/b/a_fold"/>
</dbReference>
<keyword evidence="2" id="KW-0548">Nucleotidyltransferase</keyword>
<dbReference type="SUPFAM" id="SSF52374">
    <property type="entry name" value="Nucleotidylyl transferase"/>
    <property type="match status" value="1"/>
</dbReference>
<dbReference type="Pfam" id="PF01467">
    <property type="entry name" value="CTP_transf_like"/>
    <property type="match status" value="1"/>
</dbReference>
<evidence type="ECO:0000313" key="5">
    <source>
        <dbReference type="Proteomes" id="UP000033930"/>
    </source>
</evidence>
<dbReference type="GO" id="GO:0016779">
    <property type="term" value="F:nucleotidyltransferase activity"/>
    <property type="evidence" value="ECO:0007669"/>
    <property type="project" value="UniProtKB-KW"/>
</dbReference>
<name>A0A0G0VJT2_9BACT</name>
<evidence type="ECO:0000313" key="4">
    <source>
        <dbReference type="EMBL" id="KKR99866.1"/>
    </source>
</evidence>
<dbReference type="Gene3D" id="3.40.50.620">
    <property type="entry name" value="HUPs"/>
    <property type="match status" value="1"/>
</dbReference>
<protein>
    <submittedName>
        <fullName evidence="4">FAD synthase</fullName>
    </submittedName>
</protein>
<keyword evidence="1" id="KW-0808">Transferase</keyword>
<comment type="caution">
    <text evidence="4">The sequence shown here is derived from an EMBL/GenBank/DDBJ whole genome shotgun (WGS) entry which is preliminary data.</text>
</comment>
<organism evidence="4 5">
    <name type="scientific">Candidatus Uhrbacteria bacterium GW2011_GWC1_41_20</name>
    <dbReference type="NCBI Taxonomy" id="1618983"/>
    <lineage>
        <taxon>Bacteria</taxon>
        <taxon>Candidatus Uhriibacteriota</taxon>
    </lineage>
</organism>
<feature type="domain" description="Cytidyltransferase-like" evidence="3">
    <location>
        <begin position="6"/>
        <end position="133"/>
    </location>
</feature>
<proteinExistence type="predicted"/>
<accession>A0A0G0VJT2</accession>
<evidence type="ECO:0000256" key="1">
    <source>
        <dbReference type="ARBA" id="ARBA00022679"/>
    </source>
</evidence>